<comment type="cofactor">
    <cofactor evidence="1 6">
        <name>FAD</name>
        <dbReference type="ChEBI" id="CHEBI:57692"/>
    </cofactor>
</comment>
<dbReference type="GO" id="GO:0005739">
    <property type="term" value="C:mitochondrion"/>
    <property type="evidence" value="ECO:0007669"/>
    <property type="project" value="TreeGrafter"/>
</dbReference>
<keyword evidence="3 6" id="KW-0274">FAD</keyword>
<protein>
    <recommendedName>
        <fullName evidence="6">Sulfhydryl oxidase</fullName>
        <ecNumber evidence="6">1.8.3.2</ecNumber>
    </recommendedName>
</protein>
<gene>
    <name evidence="8" type="primary">ERV1</name>
    <name evidence="8" type="ORF">TSPGSL018_10712</name>
</gene>
<dbReference type="InterPro" id="IPR039799">
    <property type="entry name" value="ALR/ERV"/>
</dbReference>
<name>A0A061SB40_9CHLO</name>
<evidence type="ECO:0000256" key="1">
    <source>
        <dbReference type="ARBA" id="ARBA00001974"/>
    </source>
</evidence>
<accession>A0A061SB40</accession>
<dbReference type="InterPro" id="IPR036774">
    <property type="entry name" value="ERV/ALR_sulphydryl_oxid_sf"/>
</dbReference>
<keyword evidence="2 6" id="KW-0285">Flavoprotein</keyword>
<evidence type="ECO:0000256" key="2">
    <source>
        <dbReference type="ARBA" id="ARBA00022630"/>
    </source>
</evidence>
<comment type="catalytic activity">
    <reaction evidence="6">
        <text>2 R'C(R)SH + O2 = R'C(R)S-S(R)CR' + H2O2</text>
        <dbReference type="Rhea" id="RHEA:17357"/>
        <dbReference type="ChEBI" id="CHEBI:15379"/>
        <dbReference type="ChEBI" id="CHEBI:16240"/>
        <dbReference type="ChEBI" id="CHEBI:16520"/>
        <dbReference type="ChEBI" id="CHEBI:17412"/>
        <dbReference type="EC" id="1.8.3.2"/>
    </reaction>
</comment>
<proteinExistence type="predicted"/>
<dbReference type="Gene3D" id="1.20.120.310">
    <property type="entry name" value="ERV/ALR sulfhydryl oxidase domain"/>
    <property type="match status" value="1"/>
</dbReference>
<dbReference type="EMBL" id="GBEZ01005018">
    <property type="protein sequence ID" value="JAC80249.1"/>
    <property type="molecule type" value="Transcribed_RNA"/>
</dbReference>
<dbReference type="Pfam" id="PF04777">
    <property type="entry name" value="Evr1_Alr"/>
    <property type="match status" value="1"/>
</dbReference>
<evidence type="ECO:0000259" key="7">
    <source>
        <dbReference type="PROSITE" id="PS51324"/>
    </source>
</evidence>
<evidence type="ECO:0000256" key="6">
    <source>
        <dbReference type="RuleBase" id="RU371123"/>
    </source>
</evidence>
<dbReference type="PROSITE" id="PS51324">
    <property type="entry name" value="ERV_ALR"/>
    <property type="match status" value="1"/>
</dbReference>
<dbReference type="EC" id="1.8.3.2" evidence="6"/>
<evidence type="ECO:0000256" key="3">
    <source>
        <dbReference type="ARBA" id="ARBA00022827"/>
    </source>
</evidence>
<dbReference type="GO" id="GO:0050660">
    <property type="term" value="F:flavin adenine dinucleotide binding"/>
    <property type="evidence" value="ECO:0007669"/>
    <property type="project" value="TreeGrafter"/>
</dbReference>
<dbReference type="AlphaFoldDB" id="A0A061SB40"/>
<organism evidence="8">
    <name type="scientific">Tetraselmis sp. GSL018</name>
    <dbReference type="NCBI Taxonomy" id="582737"/>
    <lineage>
        <taxon>Eukaryota</taxon>
        <taxon>Viridiplantae</taxon>
        <taxon>Chlorophyta</taxon>
        <taxon>core chlorophytes</taxon>
        <taxon>Chlorodendrophyceae</taxon>
        <taxon>Chlorodendrales</taxon>
        <taxon>Chlorodendraceae</taxon>
        <taxon>Tetraselmis</taxon>
    </lineage>
</organism>
<feature type="domain" description="ERV/ALR sulfhydryl oxidase" evidence="7">
    <location>
        <begin position="102"/>
        <end position="161"/>
    </location>
</feature>
<evidence type="ECO:0000256" key="5">
    <source>
        <dbReference type="ARBA" id="ARBA00023157"/>
    </source>
</evidence>
<keyword evidence="4 6" id="KW-0560">Oxidoreductase</keyword>
<dbReference type="GO" id="GO:0016971">
    <property type="term" value="F:flavin-dependent sulfhydryl oxidase activity"/>
    <property type="evidence" value="ECO:0007669"/>
    <property type="project" value="InterPro"/>
</dbReference>
<keyword evidence="5" id="KW-1015">Disulfide bond</keyword>
<dbReference type="InterPro" id="IPR017905">
    <property type="entry name" value="ERV/ALR_sulphydryl_oxidase"/>
</dbReference>
<reference evidence="8" key="1">
    <citation type="submission" date="2014-05" db="EMBL/GenBank/DDBJ databases">
        <title>The transcriptome of the halophilic microalga Tetraselmis sp. GSL018 isolated from the Great Salt Lake, Utah.</title>
        <authorList>
            <person name="Jinkerson R.E."/>
            <person name="D'Adamo S."/>
            <person name="Posewitz M.C."/>
        </authorList>
    </citation>
    <scope>NUCLEOTIDE SEQUENCE</scope>
    <source>
        <strain evidence="8">GSL018</strain>
    </source>
</reference>
<evidence type="ECO:0000256" key="4">
    <source>
        <dbReference type="ARBA" id="ARBA00023002"/>
    </source>
</evidence>
<sequence length="161" mass="17955">MDRIPTTCQDFERATHGMALHVVNFTKGMQRATSAITTPLTELRQNVCTRAWNIGQELPWKRREPNISPCLHNSGFAVAAPVSATSLRAPNQVMSLSSAPGGPVSQAELGRATWTLLHTTAAQFPERPTRQQQRDARKLVYVLSRTYPCAECAKHFREIIK</sequence>
<dbReference type="SUPFAM" id="SSF69000">
    <property type="entry name" value="FAD-dependent thiol oxidase"/>
    <property type="match status" value="1"/>
</dbReference>
<dbReference type="PANTHER" id="PTHR12645:SF0">
    <property type="entry name" value="FAD-LINKED SULFHYDRYL OXIDASE ALR"/>
    <property type="match status" value="1"/>
</dbReference>
<dbReference type="PANTHER" id="PTHR12645">
    <property type="entry name" value="ALR/ERV"/>
    <property type="match status" value="1"/>
</dbReference>
<evidence type="ECO:0000313" key="8">
    <source>
        <dbReference type="EMBL" id="JAC80249.1"/>
    </source>
</evidence>